<dbReference type="Proteomes" id="UP000436088">
    <property type="component" value="Unassembled WGS sequence"/>
</dbReference>
<name>A0A6A2WWP3_HIBSY</name>
<keyword evidence="4" id="KW-0813">Transport</keyword>
<dbReference type="GO" id="GO:0009678">
    <property type="term" value="F:diphosphate hydrolysis-driven proton transmembrane transporter activity"/>
    <property type="evidence" value="ECO:0007669"/>
    <property type="project" value="UniProtKB-EC"/>
</dbReference>
<evidence type="ECO:0000256" key="5">
    <source>
        <dbReference type="ARBA" id="ARBA00022692"/>
    </source>
</evidence>
<protein>
    <recommendedName>
        <fullName evidence="3">H(+)-exporting diphosphatase</fullName>
        <ecNumber evidence="3">7.1.3.1</ecNumber>
    </recommendedName>
</protein>
<evidence type="ECO:0000256" key="11">
    <source>
        <dbReference type="ARBA" id="ARBA00023136"/>
    </source>
</evidence>
<dbReference type="EC" id="7.1.3.1" evidence="3"/>
<comment type="similarity">
    <text evidence="2">Belongs to the proteasome inhibitor PI31 family.</text>
</comment>
<evidence type="ECO:0000256" key="8">
    <source>
        <dbReference type="ARBA" id="ARBA00022967"/>
    </source>
</evidence>
<dbReference type="Pfam" id="PF11566">
    <property type="entry name" value="PI31_Prot_N"/>
    <property type="match status" value="1"/>
</dbReference>
<sequence length="478" mass="51072">MSNERTVIAIIRAARPSFRNDQDKVAFAVHATFLSAGFVLTATGPAALGDNVFSSTSTDEVGTDNWNEFEDHYAFVYTNPEKGWKKILVKCLVMNRKLLVETLAEDSSQPLHLEIDIDDYVGENTSGNYSALYKNLEKLVNGLEKEVISKLNCSTVDTPSSVRGEGSRHNRPDVTINEPRGPQIHPSGVVIPPVNPIGGSDLVPGPGAGMYPTRGGFGGDGSMLLGPNDPRWFGGVGGEHGFPGAQPGIPPGARFDPYGPPGVPGFEPSRFTRNPPRRPGSGIHPDLEHFGAHPPRKQRRTTEALYSSAIDEMAGTRYHIGERTEATGSTTPAIAKGFAIGSAALLSLPLFGAFLSHPLTKMEKYQGVVLLFMVVIWVSSSQNPLVSAARPLSILPEQQRYSNILASLGVVCECCDGSGGECSSTWAGFASILERARILSGLSLDSLTGGNPAAVCRREFCRRPPPPVVGNSPNSPKT</sequence>
<evidence type="ECO:0000256" key="12">
    <source>
        <dbReference type="SAM" id="MobiDB-lite"/>
    </source>
</evidence>
<evidence type="ECO:0000256" key="1">
    <source>
        <dbReference type="ARBA" id="ARBA00004127"/>
    </source>
</evidence>
<evidence type="ECO:0000256" key="9">
    <source>
        <dbReference type="ARBA" id="ARBA00022989"/>
    </source>
</evidence>
<dbReference type="PANTHER" id="PTHR13266">
    <property type="entry name" value="PROTEASOME INHIBITOR"/>
    <property type="match status" value="1"/>
</dbReference>
<keyword evidence="9" id="KW-1133">Transmembrane helix</keyword>
<dbReference type="GO" id="GO:0000502">
    <property type="term" value="C:proteasome complex"/>
    <property type="evidence" value="ECO:0007669"/>
    <property type="project" value="UniProtKB-KW"/>
</dbReference>
<evidence type="ECO:0000256" key="7">
    <source>
        <dbReference type="ARBA" id="ARBA00022942"/>
    </source>
</evidence>
<dbReference type="EMBL" id="VEPZ02001598">
    <property type="protein sequence ID" value="KAE8666213.1"/>
    <property type="molecule type" value="Genomic_DNA"/>
</dbReference>
<keyword evidence="6" id="KW-0460">Magnesium</keyword>
<dbReference type="InterPro" id="IPR021625">
    <property type="entry name" value="PI31_Prot_N"/>
</dbReference>
<keyword evidence="15" id="KW-1185">Reference proteome</keyword>
<dbReference type="PANTHER" id="PTHR13266:SF1">
    <property type="entry name" value="PROTEASOME INHIBITOR PI31 SUBUNIT"/>
    <property type="match status" value="1"/>
</dbReference>
<dbReference type="GO" id="GO:0012505">
    <property type="term" value="C:endomembrane system"/>
    <property type="evidence" value="ECO:0007669"/>
    <property type="project" value="UniProtKB-SubCell"/>
</dbReference>
<evidence type="ECO:0000256" key="6">
    <source>
        <dbReference type="ARBA" id="ARBA00022842"/>
    </source>
</evidence>
<evidence type="ECO:0000256" key="4">
    <source>
        <dbReference type="ARBA" id="ARBA00022448"/>
    </source>
</evidence>
<keyword evidence="5" id="KW-0812">Transmembrane</keyword>
<reference evidence="14" key="1">
    <citation type="submission" date="2019-09" db="EMBL/GenBank/DDBJ databases">
        <title>Draft genome information of white flower Hibiscus syriacus.</title>
        <authorList>
            <person name="Kim Y.-M."/>
        </authorList>
    </citation>
    <scope>NUCLEOTIDE SEQUENCE [LARGE SCALE GENOMIC DNA]</scope>
    <source>
        <strain evidence="14">YM2019G1</strain>
    </source>
</reference>
<dbReference type="GO" id="GO:0016020">
    <property type="term" value="C:membrane"/>
    <property type="evidence" value="ECO:0007669"/>
    <property type="project" value="InterPro"/>
</dbReference>
<dbReference type="InterPro" id="IPR004131">
    <property type="entry name" value="PPase-energised_H-pump"/>
</dbReference>
<dbReference type="AlphaFoldDB" id="A0A6A2WWP3"/>
<dbReference type="GO" id="GO:0043161">
    <property type="term" value="P:proteasome-mediated ubiquitin-dependent protein catabolic process"/>
    <property type="evidence" value="ECO:0007669"/>
    <property type="project" value="InterPro"/>
</dbReference>
<evidence type="ECO:0000256" key="3">
    <source>
        <dbReference type="ARBA" id="ARBA00013242"/>
    </source>
</evidence>
<feature type="domain" description="PI31 proteasome regulator N-terminal" evidence="13">
    <location>
        <begin position="15"/>
        <end position="152"/>
    </location>
</feature>
<proteinExistence type="inferred from homology"/>
<dbReference type="GO" id="GO:0004866">
    <property type="term" value="F:endopeptidase inhibitor activity"/>
    <property type="evidence" value="ECO:0007669"/>
    <property type="project" value="InterPro"/>
</dbReference>
<dbReference type="GO" id="GO:0070628">
    <property type="term" value="F:proteasome binding"/>
    <property type="evidence" value="ECO:0007669"/>
    <property type="project" value="InterPro"/>
</dbReference>
<evidence type="ECO:0000313" key="14">
    <source>
        <dbReference type="EMBL" id="KAE8666213.1"/>
    </source>
</evidence>
<gene>
    <name evidence="14" type="ORF">F3Y22_tig00112503pilonHSYRG00043</name>
</gene>
<evidence type="ECO:0000256" key="2">
    <source>
        <dbReference type="ARBA" id="ARBA00006405"/>
    </source>
</evidence>
<organism evidence="14 15">
    <name type="scientific">Hibiscus syriacus</name>
    <name type="common">Rose of Sharon</name>
    <dbReference type="NCBI Taxonomy" id="106335"/>
    <lineage>
        <taxon>Eukaryota</taxon>
        <taxon>Viridiplantae</taxon>
        <taxon>Streptophyta</taxon>
        <taxon>Embryophyta</taxon>
        <taxon>Tracheophyta</taxon>
        <taxon>Spermatophyta</taxon>
        <taxon>Magnoliopsida</taxon>
        <taxon>eudicotyledons</taxon>
        <taxon>Gunneridae</taxon>
        <taxon>Pentapetalae</taxon>
        <taxon>rosids</taxon>
        <taxon>malvids</taxon>
        <taxon>Malvales</taxon>
        <taxon>Malvaceae</taxon>
        <taxon>Malvoideae</taxon>
        <taxon>Hibiscus</taxon>
    </lineage>
</organism>
<keyword evidence="10" id="KW-0406">Ion transport</keyword>
<feature type="region of interest" description="Disordered" evidence="12">
    <location>
        <begin position="157"/>
        <end position="193"/>
    </location>
</feature>
<accession>A0A6A2WWP3</accession>
<comment type="caution">
    <text evidence="14">The sequence shown here is derived from an EMBL/GenBank/DDBJ whole genome shotgun (WGS) entry which is preliminary data.</text>
</comment>
<evidence type="ECO:0000259" key="13">
    <source>
        <dbReference type="Pfam" id="PF11566"/>
    </source>
</evidence>
<keyword evidence="11" id="KW-0472">Membrane</keyword>
<evidence type="ECO:0000313" key="15">
    <source>
        <dbReference type="Proteomes" id="UP000436088"/>
    </source>
</evidence>
<dbReference type="InterPro" id="IPR045128">
    <property type="entry name" value="PI31-like"/>
</dbReference>
<keyword evidence="7" id="KW-0647">Proteasome</keyword>
<dbReference type="GO" id="GO:0004427">
    <property type="term" value="F:inorganic diphosphate phosphatase activity"/>
    <property type="evidence" value="ECO:0007669"/>
    <property type="project" value="InterPro"/>
</dbReference>
<dbReference type="Gene3D" id="3.40.1000.30">
    <property type="match status" value="1"/>
</dbReference>
<keyword evidence="8" id="KW-1278">Translocase</keyword>
<evidence type="ECO:0000256" key="10">
    <source>
        <dbReference type="ARBA" id="ARBA00023065"/>
    </source>
</evidence>
<comment type="subcellular location">
    <subcellularLocation>
        <location evidence="1">Endomembrane system</location>
        <topology evidence="1">Multi-pass membrane protein</topology>
    </subcellularLocation>
</comment>
<dbReference type="Pfam" id="PF03030">
    <property type="entry name" value="H_PPase"/>
    <property type="match status" value="1"/>
</dbReference>